<evidence type="ECO:0000256" key="1">
    <source>
        <dbReference type="SAM" id="MobiDB-lite"/>
    </source>
</evidence>
<dbReference type="InterPro" id="IPR041078">
    <property type="entry name" value="Plavaka"/>
</dbReference>
<evidence type="ECO:0000313" key="2">
    <source>
        <dbReference type="EMBL" id="KAG1903540.1"/>
    </source>
</evidence>
<protein>
    <submittedName>
        <fullName evidence="2">Uncharacterized protein</fullName>
    </submittedName>
</protein>
<proteinExistence type="predicted"/>
<dbReference type="AlphaFoldDB" id="A0AAD4HMV5"/>
<keyword evidence="3" id="KW-1185">Reference proteome</keyword>
<sequence>MAPGMIKLVCQVPGCNRVFKNKSGPGFISPRAQSPIPGAEDEQENPGFVPEEGTWVDMGNLFRVFHPHLTGLKCDTDGTFIDQDAPPSPRMNAPSTDWTPYQNRVEFETAEFLFMWNQMSAKQIDMLLDLWAATLIKHNNAPPFANHKDMFATIDATLLGDIPWQSFAMSYNGIKPQDNVPPWMTAQYNVWYRDPLELVRNMLANPDFNGEIEFSPYRDYTTDNKRYWKNLMSGDWAWNQVDLIAQNQETHGSTFVPLIMGSNKTIVSVATGHTEYHPLYLLIGNIFNSVRRTHRNGVVLVGFLAIPKSTKEHNNCRWCPRCLADSKDLDRGQPCLHRREEHMELLIDRLTHKQLWSEYGIISDLVPFTNDFPRADIHELLSPDILHQIIKGTFKDHLVDWVEDYLTATHGAHLAAEIMDDIDRSGRPIRWVTTLSRRTRIQAVDW</sequence>
<organism evidence="2 3">
    <name type="scientific">Suillus fuscotomentosus</name>
    <dbReference type="NCBI Taxonomy" id="1912939"/>
    <lineage>
        <taxon>Eukaryota</taxon>
        <taxon>Fungi</taxon>
        <taxon>Dikarya</taxon>
        <taxon>Basidiomycota</taxon>
        <taxon>Agaricomycotina</taxon>
        <taxon>Agaricomycetes</taxon>
        <taxon>Agaricomycetidae</taxon>
        <taxon>Boletales</taxon>
        <taxon>Suillineae</taxon>
        <taxon>Suillaceae</taxon>
        <taxon>Suillus</taxon>
    </lineage>
</organism>
<dbReference type="Pfam" id="PF18759">
    <property type="entry name" value="Plavaka"/>
    <property type="match status" value="2"/>
</dbReference>
<reference evidence="2" key="1">
    <citation type="journal article" date="2020" name="New Phytol.">
        <title>Comparative genomics reveals dynamic genome evolution in host specialist ectomycorrhizal fungi.</title>
        <authorList>
            <person name="Lofgren L.A."/>
            <person name="Nguyen N.H."/>
            <person name="Vilgalys R."/>
            <person name="Ruytinx J."/>
            <person name="Liao H.L."/>
            <person name="Branco S."/>
            <person name="Kuo A."/>
            <person name="LaButti K."/>
            <person name="Lipzen A."/>
            <person name="Andreopoulos W."/>
            <person name="Pangilinan J."/>
            <person name="Riley R."/>
            <person name="Hundley H."/>
            <person name="Na H."/>
            <person name="Barry K."/>
            <person name="Grigoriev I.V."/>
            <person name="Stajich J.E."/>
            <person name="Kennedy P.G."/>
        </authorList>
    </citation>
    <scope>NUCLEOTIDE SEQUENCE</scope>
    <source>
        <strain evidence="2">FC203</strain>
    </source>
</reference>
<evidence type="ECO:0000313" key="3">
    <source>
        <dbReference type="Proteomes" id="UP001195769"/>
    </source>
</evidence>
<dbReference type="Proteomes" id="UP001195769">
    <property type="component" value="Unassembled WGS sequence"/>
</dbReference>
<feature type="region of interest" description="Disordered" evidence="1">
    <location>
        <begin position="26"/>
        <end position="46"/>
    </location>
</feature>
<dbReference type="GeneID" id="64671024"/>
<name>A0AAD4HMV5_9AGAM</name>
<comment type="caution">
    <text evidence="2">The sequence shown here is derived from an EMBL/GenBank/DDBJ whole genome shotgun (WGS) entry which is preliminary data.</text>
</comment>
<accession>A0AAD4HMV5</accession>
<gene>
    <name evidence="2" type="ORF">F5891DRAFT_977657</name>
</gene>
<dbReference type="EMBL" id="JABBWK010000012">
    <property type="protein sequence ID" value="KAG1903540.1"/>
    <property type="molecule type" value="Genomic_DNA"/>
</dbReference>
<dbReference type="RefSeq" id="XP_041229115.1">
    <property type="nucleotide sequence ID" value="XM_041376726.1"/>
</dbReference>